<organism evidence="2 3">
    <name type="scientific">Microbacterium aurantiacum</name>
    <dbReference type="NCBI Taxonomy" id="162393"/>
    <lineage>
        <taxon>Bacteria</taxon>
        <taxon>Bacillati</taxon>
        <taxon>Actinomycetota</taxon>
        <taxon>Actinomycetes</taxon>
        <taxon>Micrococcales</taxon>
        <taxon>Microbacteriaceae</taxon>
        <taxon>Microbacterium</taxon>
    </lineage>
</organism>
<protein>
    <submittedName>
        <fullName evidence="2">ATP-dependent DNA ligase</fullName>
    </submittedName>
</protein>
<proteinExistence type="predicted"/>
<dbReference type="KEGG" id="mcw:A8L33_02060"/>
<dbReference type="InterPro" id="IPR057204">
    <property type="entry name" value="DUF7882"/>
</dbReference>
<comment type="caution">
    <text evidence="2">The sequence shown here is derived from an EMBL/GenBank/DDBJ whole genome shotgun (WGS) entry which is preliminary data.</text>
</comment>
<dbReference type="Pfam" id="PF25355">
    <property type="entry name" value="DUF7882"/>
    <property type="match status" value="1"/>
</dbReference>
<accession>A0A0M8MHQ3</accession>
<dbReference type="EMBL" id="LAVO01000003">
    <property type="protein sequence ID" value="KOS11738.1"/>
    <property type="molecule type" value="Genomic_DNA"/>
</dbReference>
<evidence type="ECO:0000313" key="3">
    <source>
        <dbReference type="Proteomes" id="UP000037737"/>
    </source>
</evidence>
<reference evidence="2" key="1">
    <citation type="submission" date="2015-04" db="EMBL/GenBank/DDBJ databases">
        <title>Complete genome sequence of Microbacterium chocolatum SIT 101, a bacterium enantioselectively hydrolyzing mesomeric diesters.</title>
        <authorList>
            <person name="Li X."/>
            <person name="Xu Y."/>
        </authorList>
    </citation>
    <scope>NUCLEOTIDE SEQUENCE [LARGE SCALE GENOMIC DNA]</scope>
    <source>
        <strain evidence="2">SIT 101</strain>
    </source>
</reference>
<dbReference type="AlphaFoldDB" id="A0A0M8MHQ3"/>
<dbReference type="PATRIC" id="fig|84292.3.peg.861"/>
<keyword evidence="2" id="KW-0436">Ligase</keyword>
<dbReference type="Proteomes" id="UP000037737">
    <property type="component" value="Unassembled WGS sequence"/>
</dbReference>
<name>A0A0M8MHQ3_9MICO</name>
<keyword evidence="3" id="KW-1185">Reference proteome</keyword>
<evidence type="ECO:0000313" key="2">
    <source>
        <dbReference type="EMBL" id="KOS11738.1"/>
    </source>
</evidence>
<feature type="domain" description="DUF7882" evidence="1">
    <location>
        <begin position="1"/>
        <end position="96"/>
    </location>
</feature>
<evidence type="ECO:0000259" key="1">
    <source>
        <dbReference type="Pfam" id="PF25355"/>
    </source>
</evidence>
<dbReference type="GO" id="GO:0016874">
    <property type="term" value="F:ligase activity"/>
    <property type="evidence" value="ECO:0007669"/>
    <property type="project" value="UniProtKB-KW"/>
</dbReference>
<gene>
    <name evidence="2" type="ORF">XI38_04145</name>
</gene>
<dbReference type="OrthoDB" id="5123855at2"/>
<sequence length="113" mass="12235">MGTFTYDSKVTVSFDDRVLAHLQAVIWSKLRRSETFSFTWTDPMRSGMGRTSVWLSPHVSIVFEYFGSRSPKLNPVWLDALSKAANSPAGLTVVPEPDEAAMAAAAAAAARAG</sequence>